<dbReference type="Gene3D" id="2.180.10.10">
    <property type="entry name" value="RHS repeat-associated core"/>
    <property type="match status" value="3"/>
</dbReference>
<dbReference type="RefSeq" id="WP_068996944.1">
    <property type="nucleotide sequence ID" value="NZ_MDTQ01000001.1"/>
</dbReference>
<organism evidence="4 5">
    <name type="scientific">Terasakiispira papahanaumokuakeensis</name>
    <dbReference type="NCBI Taxonomy" id="197479"/>
    <lineage>
        <taxon>Bacteria</taxon>
        <taxon>Pseudomonadati</taxon>
        <taxon>Pseudomonadota</taxon>
        <taxon>Gammaproteobacteria</taxon>
        <taxon>Oceanospirillales</taxon>
        <taxon>Terasakiispira</taxon>
    </lineage>
</organism>
<dbReference type="Pfam" id="PF03527">
    <property type="entry name" value="RHS"/>
    <property type="match status" value="1"/>
</dbReference>
<evidence type="ECO:0000259" key="2">
    <source>
        <dbReference type="Pfam" id="PF03527"/>
    </source>
</evidence>
<dbReference type="InterPro" id="IPR006530">
    <property type="entry name" value="YD"/>
</dbReference>
<dbReference type="Proteomes" id="UP000094291">
    <property type="component" value="Unassembled WGS sequence"/>
</dbReference>
<dbReference type="STRING" id="197479.BFW38_02360"/>
<feature type="region of interest" description="Disordered" evidence="1">
    <location>
        <begin position="1079"/>
        <end position="1100"/>
    </location>
</feature>
<dbReference type="InterPro" id="IPR050708">
    <property type="entry name" value="T6SS_VgrG/RHS"/>
</dbReference>
<sequence length="1624" mass="182713">MTTALNDNTTANVPPELREQAIHQRVMNATPYDKISTPPVDIQTEPEGNTVLDVVIQAAYMVPVVGNVMAIGDVARDIVNLTENDRQGNPNVDNPWLWAIMVIDAIGIIPAAGNASRPIRVAAREAFLAFARGEGIAIAADILWAEAGGDAIAFMEKFQSWLQSQQSTIQNFINSVISGIKGLVKDPVEGAIQVGLIEANPSWWEIDEHGKRIVLKAFDELVEWLGDDSRDELVSALDDLGVSANQMVAEGFNLLLPVAAALAAALIERRSRRRGVDHQAMVNTGAPNHSRRNAVVPRSTHDNTSRPSDVPAGCTACGINAPQTHTAHPIDYVMGDENLWQTDFSVPGRLTVEWTRLYRSSTDQLDDSELGARWSSPYHIRLEQHLTQLYFIDPQNRAVPLVPLAIGQTYVEPREHFTLSRPDEQHYRITYLDGSYDDFQLIPESATFRPDDPTVHFRLVRQQEVDGRALTLRYQQGRLHEISDGAGLLLRCHYTATSSTPGSRPHPASRPLLSHIERHFPETNQAPEVLARYHYDGQGDLIRHEDARGYSREYTYQHHLLTRYTDFNGMGVSLTWDWPNKTTVPEAIPEARSARCVRNRVDDGSDDTTFEYHRDLWYTRVTDAEGVVRIYRYNAQNRIESITYPYDDSIGTERWQWDRQGNLRAHIDGEGRTTHYDYDDAGRLTAITDPASRTTRIEYNEQGLPTTLTDPQGRQHTTEYDQRGLPTEAIDPSGRTTQYQHDEQGQLIAMTDPQGNTYQYQWNALGQLISASDCSRKVTRYTYDHRGFLACITDASGQPTQYERDILGLPLAIHHPDGAVERFRHDGERQLVDYTDPAGQHTRYRYNGVQLPIERQDPMGHRFQYRYDRLNRLVGLINQNGDQWQFHYDGAGQLIEESGFDGRTTRYIHDEAGWVSEVQQGDRVVRFERDPLGQPIARRSARPGMPEQITHYAYDVLGRLVAARAPGSETRFDYDDQDNLIAETQRLQLPNGAHWASVTRHTHDALGNRETTTLPDGREIAWLRYGSGHVHGMALDGDSLISFERDNLHRAVTRHQQGQQTQLRYDPVGRLLAQEVFQTGPQTHHNRSGQRQTLSRRPTIKRQYQYTVNGLLSQVQDQQRGQTQYQYDPLGRLREALAPGQAERFDFDPASNLIDPQDAAAADSHTRATEWRADLSITGQSSQQGGTKSVPSVMGNLLKRFADTRYHYDAHGNLTRSITVGGSTWEYRYDAEHRMVEACQYAQAPAAGDTATPRTKAEYGYDALGRRVWKQVEIDGQTPELTVFTWDGDLLQSETRFEGDIHSPVRSRPPGLIPENPRRKFPRPIAQKVHTLDASALVPTHTATYLYEPDSFIPLAQLTAGFDHTALAATGTDRQPLRCYQTQTATLYYFQTDHLGTPQDITDTEGRIVWSGQYRAWGQLAQAHNGQGEKAHIHNPFRFQGQYHDPETGLHYNRFRYYDPRIGRFTTQDPIGLMGGDNLYQYAPNPTGWIDPLGLSKQCCGGDVAKNTVGELRAAGKKDAHHIIQDAAAKDLPGYNTNKAPGIQLEGPANKVGTPHNIATGVQRQAGGGTYAAERRIGYKALRRAGASRQDARQHIQNADDYFSDLGVTGSTPMRTVRNRRGSR</sequence>
<dbReference type="PANTHER" id="PTHR32305">
    <property type="match status" value="1"/>
</dbReference>
<dbReference type="InterPro" id="IPR045351">
    <property type="entry name" value="DUF6531"/>
</dbReference>
<dbReference type="OrthoDB" id="9815414at2"/>
<evidence type="ECO:0000313" key="4">
    <source>
        <dbReference type="EMBL" id="ODC02559.1"/>
    </source>
</evidence>
<gene>
    <name evidence="4" type="ORF">BFW38_02360</name>
</gene>
<proteinExistence type="predicted"/>
<dbReference type="Pfam" id="PF05593">
    <property type="entry name" value="RHS_repeat"/>
    <property type="match status" value="5"/>
</dbReference>
<keyword evidence="5" id="KW-1185">Reference proteome</keyword>
<feature type="region of interest" description="Disordered" evidence="1">
    <location>
        <begin position="282"/>
        <end position="310"/>
    </location>
</feature>
<dbReference type="PRINTS" id="PR00394">
    <property type="entry name" value="RHSPROTEIN"/>
</dbReference>
<reference evidence="4 5" key="1">
    <citation type="submission" date="2016-08" db="EMBL/GenBank/DDBJ databases">
        <authorList>
            <person name="Seilhamer J.J."/>
        </authorList>
    </citation>
    <scope>NUCLEOTIDE SEQUENCE [LARGE SCALE GENOMIC DNA]</scope>
    <source>
        <strain evidence="4 5">PH27A</strain>
    </source>
</reference>
<dbReference type="InterPro" id="IPR031325">
    <property type="entry name" value="RHS_repeat"/>
</dbReference>
<dbReference type="InterPro" id="IPR001826">
    <property type="entry name" value="RHS"/>
</dbReference>
<protein>
    <recommendedName>
        <fullName evidence="6">Type IV secretion protein Rhs</fullName>
    </recommendedName>
</protein>
<feature type="domain" description="RHS protein conserved region" evidence="2">
    <location>
        <begin position="1388"/>
        <end position="1422"/>
    </location>
</feature>
<dbReference type="Pfam" id="PF20148">
    <property type="entry name" value="DUF6531"/>
    <property type="match status" value="1"/>
</dbReference>
<evidence type="ECO:0000256" key="1">
    <source>
        <dbReference type="SAM" id="MobiDB-lite"/>
    </source>
</evidence>
<feature type="domain" description="DUF6531" evidence="3">
    <location>
        <begin position="328"/>
        <end position="399"/>
    </location>
</feature>
<dbReference type="NCBIfam" id="TIGR03696">
    <property type="entry name" value="Rhs_assc_core"/>
    <property type="match status" value="1"/>
</dbReference>
<comment type="caution">
    <text evidence="4">The sequence shown here is derived from an EMBL/GenBank/DDBJ whole genome shotgun (WGS) entry which is preliminary data.</text>
</comment>
<dbReference type="EMBL" id="MDTQ01000001">
    <property type="protein sequence ID" value="ODC02559.1"/>
    <property type="molecule type" value="Genomic_DNA"/>
</dbReference>
<dbReference type="NCBIfam" id="TIGR01643">
    <property type="entry name" value="YD_repeat_2x"/>
    <property type="match status" value="9"/>
</dbReference>
<evidence type="ECO:0000259" key="3">
    <source>
        <dbReference type="Pfam" id="PF20148"/>
    </source>
</evidence>
<evidence type="ECO:0008006" key="6">
    <source>
        <dbReference type="Google" id="ProtNLM"/>
    </source>
</evidence>
<evidence type="ECO:0000313" key="5">
    <source>
        <dbReference type="Proteomes" id="UP000094291"/>
    </source>
</evidence>
<name>A0A1E2V6D7_9GAMM</name>
<dbReference type="PANTHER" id="PTHR32305:SF15">
    <property type="entry name" value="PROTEIN RHSA-RELATED"/>
    <property type="match status" value="1"/>
</dbReference>
<dbReference type="CDD" id="cd20743">
    <property type="entry name" value="FIX_RhsA-like"/>
    <property type="match status" value="1"/>
</dbReference>
<accession>A0A1E2V6D7</accession>
<dbReference type="InterPro" id="IPR022385">
    <property type="entry name" value="Rhs_assc_core"/>
</dbReference>